<dbReference type="GO" id="GO:0003735">
    <property type="term" value="F:structural constituent of ribosome"/>
    <property type="evidence" value="ECO:0007669"/>
    <property type="project" value="InterPro"/>
</dbReference>
<keyword evidence="7" id="KW-1185">Reference proteome</keyword>
<comment type="similarity">
    <text evidence="1">Belongs to the universal ribosomal protein uL5 family.</text>
</comment>
<dbReference type="GO" id="GO:0005840">
    <property type="term" value="C:ribosome"/>
    <property type="evidence" value="ECO:0007669"/>
    <property type="project" value="UniProtKB-KW"/>
</dbReference>
<keyword evidence="2" id="KW-0689">Ribosomal protein</keyword>
<dbReference type="Gene3D" id="3.30.1440.10">
    <property type="match status" value="1"/>
</dbReference>
<evidence type="ECO:0000256" key="3">
    <source>
        <dbReference type="ARBA" id="ARBA00023274"/>
    </source>
</evidence>
<dbReference type="SUPFAM" id="SSF55282">
    <property type="entry name" value="RL5-like"/>
    <property type="match status" value="1"/>
</dbReference>
<feature type="region of interest" description="Disordered" evidence="4">
    <location>
        <begin position="22"/>
        <end position="64"/>
    </location>
</feature>
<keyword evidence="3" id="KW-0687">Ribonucleoprotein</keyword>
<dbReference type="PANTHER" id="PTHR11994">
    <property type="entry name" value="60S RIBOSOMAL PROTEIN L11-RELATED"/>
    <property type="match status" value="1"/>
</dbReference>
<evidence type="ECO:0000313" key="7">
    <source>
        <dbReference type="Proteomes" id="UP000044602"/>
    </source>
</evidence>
<feature type="compositionally biased region" description="Low complexity" evidence="4">
    <location>
        <begin position="25"/>
        <end position="38"/>
    </location>
</feature>
<reference evidence="6 7" key="1">
    <citation type="submission" date="2015-05" db="EMBL/GenBank/DDBJ databases">
        <authorList>
            <person name="Wang D.B."/>
            <person name="Wang M."/>
        </authorList>
    </citation>
    <scope>NUCLEOTIDE SEQUENCE [LARGE SCALE GENOMIC DNA]</scope>
    <source>
        <strain evidence="6">VL1</strain>
    </source>
</reference>
<feature type="domain" description="Large ribosomal subunit protein uL5 C-terminal" evidence="5">
    <location>
        <begin position="251"/>
        <end position="349"/>
    </location>
</feature>
<dbReference type="InterPro" id="IPR022803">
    <property type="entry name" value="Ribosomal_uL5_dom_sf"/>
</dbReference>
<dbReference type="AlphaFoldDB" id="A0A0G4KF41"/>
<dbReference type="InterPro" id="IPR031309">
    <property type="entry name" value="Ribosomal_uL5_C"/>
</dbReference>
<protein>
    <recommendedName>
        <fullName evidence="5">Large ribosomal subunit protein uL5 C-terminal domain-containing protein</fullName>
    </recommendedName>
</protein>
<accession>A0A0G4KF41</accession>
<proteinExistence type="inferred from homology"/>
<dbReference type="GO" id="GO:1990904">
    <property type="term" value="C:ribonucleoprotein complex"/>
    <property type="evidence" value="ECO:0007669"/>
    <property type="project" value="UniProtKB-KW"/>
</dbReference>
<organism evidence="6 7">
    <name type="scientific">Verticillium longisporum</name>
    <name type="common">Verticillium dahliae var. longisporum</name>
    <dbReference type="NCBI Taxonomy" id="100787"/>
    <lineage>
        <taxon>Eukaryota</taxon>
        <taxon>Fungi</taxon>
        <taxon>Dikarya</taxon>
        <taxon>Ascomycota</taxon>
        <taxon>Pezizomycotina</taxon>
        <taxon>Sordariomycetes</taxon>
        <taxon>Hypocreomycetidae</taxon>
        <taxon>Glomerellales</taxon>
        <taxon>Plectosphaerellaceae</taxon>
        <taxon>Verticillium</taxon>
    </lineage>
</organism>
<evidence type="ECO:0000313" key="6">
    <source>
        <dbReference type="EMBL" id="CRJ83719.1"/>
    </source>
</evidence>
<evidence type="ECO:0000256" key="2">
    <source>
        <dbReference type="ARBA" id="ARBA00022980"/>
    </source>
</evidence>
<dbReference type="InterPro" id="IPR002132">
    <property type="entry name" value="Ribosomal_uL5"/>
</dbReference>
<dbReference type="GO" id="GO:0006412">
    <property type="term" value="P:translation"/>
    <property type="evidence" value="ECO:0007669"/>
    <property type="project" value="InterPro"/>
</dbReference>
<evidence type="ECO:0000259" key="5">
    <source>
        <dbReference type="Pfam" id="PF00673"/>
    </source>
</evidence>
<name>A0A0G4KF41_VERLO</name>
<gene>
    <name evidence="6" type="ORF">BN1708_009110</name>
</gene>
<dbReference type="STRING" id="100787.A0A0G4KF41"/>
<dbReference type="Pfam" id="PF00673">
    <property type="entry name" value="Ribosomal_L5_C"/>
    <property type="match status" value="1"/>
</dbReference>
<evidence type="ECO:0000256" key="4">
    <source>
        <dbReference type="SAM" id="MobiDB-lite"/>
    </source>
</evidence>
<dbReference type="Proteomes" id="UP000044602">
    <property type="component" value="Unassembled WGS sequence"/>
</dbReference>
<sequence>MAATMRDGSRLARAVCTKGSSLWLPTSASSAPPRWASSETSKPAPDLADLESSSGFAIPGPDEATVKSFNTAKRVEDRPQQLPGKRFQYHPPKYDRGPLHPIQSPPCTDPTARDFVPGPFNNPRLKQTYDSTIASDLLTLAYIHKVPGTVVTPKPDRLREWDDSSPYNINRPRRGPRGAANLDLLEKNITFRNIPEISAVSVTAFMPTAAKLPQALPVMRSAVQAITGSTPTTVKMKDSVSQWKVKEGDRVGVKTTIHGPAALEFVDKLVNIVLPKIKDWPGIKASTGDGNGNLALGLRPDDMAWFPELGVNYDMYPARLLPGCRIFIHTTATSDRHARLLFQALGFPFYGKVKDF</sequence>
<evidence type="ECO:0000256" key="1">
    <source>
        <dbReference type="ARBA" id="ARBA00008553"/>
    </source>
</evidence>
<dbReference type="EMBL" id="CVQH01000225">
    <property type="protein sequence ID" value="CRJ83719.1"/>
    <property type="molecule type" value="Genomic_DNA"/>
</dbReference>